<dbReference type="OrthoDB" id="9783680at2"/>
<dbReference type="InterPro" id="IPR044929">
    <property type="entry name" value="DNA/RNA_non-sp_Endonuclease_sf"/>
</dbReference>
<comment type="caution">
    <text evidence="2">The sequence shown here is derived from an EMBL/GenBank/DDBJ whole genome shotgun (WGS) entry which is preliminary data.</text>
</comment>
<name>A0A0R1Q5L4_9LACO</name>
<dbReference type="RefSeq" id="WP_082611934.1">
    <property type="nucleotide sequence ID" value="NZ_AZEU01000289.1"/>
</dbReference>
<feature type="compositionally biased region" description="Low complexity" evidence="1">
    <location>
        <begin position="273"/>
        <end position="296"/>
    </location>
</feature>
<sequence length="350" mass="38269">MKRIFHTALGLIAAGLFFTTSTEVIHTTIGHTEPNTVVLASTKKSRARRHHAILKKLVKYTDAESAGPNQNYYFTNGKAKLSGFANLKAGDYHFANDSRQRARTAKAVLTYSQYKASQGSRQGEPLDPTAWPDSNPEIGITFALTGRTYHGYLWNRSHSIADSLLGKYSYTSSNNFTTGTRSQNVGADQNGGMRAAEELVENYWEAHPNTKNTVQYETTPLYHASEMIPRGSIVDIKSSDKSLNTEIVVINSAEGVKINYNTGANNAKPVVKTTQHTTTQTSHTTATNQTTSPQQSGGWTTAAEGMVYVSASDKYYTQVTNPNNYTYESKADAISSGAQPAARGNQYARP</sequence>
<feature type="region of interest" description="Disordered" evidence="1">
    <location>
        <begin position="271"/>
        <end position="298"/>
    </location>
</feature>
<dbReference type="Gene3D" id="3.40.570.10">
    <property type="entry name" value="Extracellular Endonuclease, subunit A"/>
    <property type="match status" value="1"/>
</dbReference>
<accession>A0A0R1Q5L4</accession>
<dbReference type="AlphaFoldDB" id="A0A0R1Q5L4"/>
<proteinExistence type="predicted"/>
<evidence type="ECO:0000313" key="3">
    <source>
        <dbReference type="Proteomes" id="UP000051790"/>
    </source>
</evidence>
<dbReference type="PATRIC" id="fig|1423769.4.peg.2661"/>
<feature type="region of interest" description="Disordered" evidence="1">
    <location>
        <begin position="331"/>
        <end position="350"/>
    </location>
</feature>
<dbReference type="Proteomes" id="UP000051790">
    <property type="component" value="Unassembled WGS sequence"/>
</dbReference>
<evidence type="ECO:0000313" key="2">
    <source>
        <dbReference type="EMBL" id="KRL39676.1"/>
    </source>
</evidence>
<gene>
    <name evidence="2" type="ORF">FD01_GL002463</name>
</gene>
<evidence type="ECO:0000256" key="1">
    <source>
        <dbReference type="SAM" id="MobiDB-lite"/>
    </source>
</evidence>
<organism evidence="2 3">
    <name type="scientific">Lacticaseibacillus manihotivorans DSM 13343 = JCM 12514</name>
    <dbReference type="NCBI Taxonomy" id="1423769"/>
    <lineage>
        <taxon>Bacteria</taxon>
        <taxon>Bacillati</taxon>
        <taxon>Bacillota</taxon>
        <taxon>Bacilli</taxon>
        <taxon>Lactobacillales</taxon>
        <taxon>Lactobacillaceae</taxon>
        <taxon>Lacticaseibacillus</taxon>
    </lineage>
</organism>
<protein>
    <submittedName>
        <fullName evidence="2">Uncharacterized protein</fullName>
    </submittedName>
</protein>
<dbReference type="EMBL" id="AZEU01000289">
    <property type="protein sequence ID" value="KRL39676.1"/>
    <property type="molecule type" value="Genomic_DNA"/>
</dbReference>
<reference evidence="2 3" key="1">
    <citation type="journal article" date="2015" name="Genome Announc.">
        <title>Expanding the biotechnology potential of lactobacilli through comparative genomics of 213 strains and associated genera.</title>
        <authorList>
            <person name="Sun Z."/>
            <person name="Harris H.M."/>
            <person name="McCann A."/>
            <person name="Guo C."/>
            <person name="Argimon S."/>
            <person name="Zhang W."/>
            <person name="Yang X."/>
            <person name="Jeffery I.B."/>
            <person name="Cooney J.C."/>
            <person name="Kagawa T.F."/>
            <person name="Liu W."/>
            <person name="Song Y."/>
            <person name="Salvetti E."/>
            <person name="Wrobel A."/>
            <person name="Rasinkangas P."/>
            <person name="Parkhill J."/>
            <person name="Rea M.C."/>
            <person name="O'Sullivan O."/>
            <person name="Ritari J."/>
            <person name="Douillard F.P."/>
            <person name="Paul Ross R."/>
            <person name="Yang R."/>
            <person name="Briner A.E."/>
            <person name="Felis G.E."/>
            <person name="de Vos W.M."/>
            <person name="Barrangou R."/>
            <person name="Klaenhammer T.R."/>
            <person name="Caufield P.W."/>
            <person name="Cui Y."/>
            <person name="Zhang H."/>
            <person name="O'Toole P.W."/>
        </authorList>
    </citation>
    <scope>NUCLEOTIDE SEQUENCE [LARGE SCALE GENOMIC DNA]</scope>
    <source>
        <strain evidence="2 3">DSM 13343</strain>
    </source>
</reference>
<keyword evidence="3" id="KW-1185">Reference proteome</keyword>